<feature type="domain" description="Response regulatory" evidence="1">
    <location>
        <begin position="3"/>
        <end position="119"/>
    </location>
</feature>
<dbReference type="PANTHER" id="PTHR43228:SF1">
    <property type="entry name" value="TWO-COMPONENT RESPONSE REGULATOR ARR22"/>
    <property type="match status" value="1"/>
</dbReference>
<dbReference type="InterPro" id="IPR052048">
    <property type="entry name" value="ST_Response_Regulator"/>
</dbReference>
<dbReference type="AlphaFoldDB" id="A0A3B0TP09"/>
<dbReference type="EMBL" id="UOEQ01000233">
    <property type="protein sequence ID" value="VAW19698.1"/>
    <property type="molecule type" value="Genomic_DNA"/>
</dbReference>
<accession>A0A3B0TP09</accession>
<dbReference type="SUPFAM" id="SSF52172">
    <property type="entry name" value="CheY-like"/>
    <property type="match status" value="1"/>
</dbReference>
<dbReference type="Pfam" id="PF00072">
    <property type="entry name" value="Response_reg"/>
    <property type="match status" value="1"/>
</dbReference>
<name>A0A3B0TP09_9ZZZZ</name>
<dbReference type="GO" id="GO:0000160">
    <property type="term" value="P:phosphorelay signal transduction system"/>
    <property type="evidence" value="ECO:0007669"/>
    <property type="project" value="InterPro"/>
</dbReference>
<dbReference type="InterPro" id="IPR011006">
    <property type="entry name" value="CheY-like_superfamily"/>
</dbReference>
<protein>
    <submittedName>
        <fullName evidence="2">Chemotaxis regulator - transmits chemoreceptor signals to flagellar motor components CheY</fullName>
    </submittedName>
</protein>
<keyword evidence="2" id="KW-0282">Flagellum</keyword>
<dbReference type="PROSITE" id="PS50110">
    <property type="entry name" value="RESPONSE_REGULATORY"/>
    <property type="match status" value="1"/>
</dbReference>
<keyword evidence="2" id="KW-0966">Cell projection</keyword>
<proteinExistence type="predicted"/>
<evidence type="ECO:0000313" key="2">
    <source>
        <dbReference type="EMBL" id="VAW19698.1"/>
    </source>
</evidence>
<dbReference type="PANTHER" id="PTHR43228">
    <property type="entry name" value="TWO-COMPONENT RESPONSE REGULATOR"/>
    <property type="match status" value="1"/>
</dbReference>
<reference evidence="2" key="1">
    <citation type="submission" date="2018-06" db="EMBL/GenBank/DDBJ databases">
        <authorList>
            <person name="Zhirakovskaya E."/>
        </authorList>
    </citation>
    <scope>NUCLEOTIDE SEQUENCE</scope>
</reference>
<dbReference type="InterPro" id="IPR001789">
    <property type="entry name" value="Sig_transdc_resp-reg_receiver"/>
</dbReference>
<organism evidence="2">
    <name type="scientific">hydrothermal vent metagenome</name>
    <dbReference type="NCBI Taxonomy" id="652676"/>
    <lineage>
        <taxon>unclassified sequences</taxon>
        <taxon>metagenomes</taxon>
        <taxon>ecological metagenomes</taxon>
    </lineage>
</organism>
<gene>
    <name evidence="2" type="ORF">MNBD_ALPHA11-1297</name>
</gene>
<evidence type="ECO:0000259" key="1">
    <source>
        <dbReference type="PROSITE" id="PS50110"/>
    </source>
</evidence>
<keyword evidence="2" id="KW-0969">Cilium</keyword>
<keyword evidence="2" id="KW-0675">Receptor</keyword>
<sequence length="121" mass="13737">MKSCLVVDDSSVVRKVARRFLEDLDFVVDEAEDGQEAFEKCTSEMPDSILLDWNMPIMSGLEFLKLLRAYEGGDKPKVVFCTTENDVGHIAMALKAGANEYMMKPFDREILESKFQEVGFE</sequence>
<dbReference type="SMART" id="SM00448">
    <property type="entry name" value="REC"/>
    <property type="match status" value="1"/>
</dbReference>
<dbReference type="Gene3D" id="3.40.50.2300">
    <property type="match status" value="1"/>
</dbReference>